<protein>
    <submittedName>
        <fullName evidence="2">Uncharacterized protein</fullName>
    </submittedName>
</protein>
<dbReference type="AlphaFoldDB" id="G9Y4Y1"/>
<evidence type="ECO:0000256" key="1">
    <source>
        <dbReference type="SAM" id="SignalP"/>
    </source>
</evidence>
<feature type="chain" id="PRO_5003529018" evidence="1">
    <location>
        <begin position="20"/>
        <end position="226"/>
    </location>
</feature>
<dbReference type="HOGENOM" id="CLU_1223314_0_0_6"/>
<sequence length="226" mass="24481">MKKIITFAASIFASVNSFASDVLSCDYAKAPLSKDPASQMVQMGKANVEFDGKSFKAYRSDGSFTFTPPLTTPSNGMLILDDKTKVFAAASDKSSFAISDRIGKTTEQWANCTIINKEPAKPEKVESWKYRNLTTSEKKAVESAIRDQLKDPDSAKFKHSKYVSNGKGAYCGLVNSKNSYGGYAGDTPFMVMIINNKNPHAGVIALGGDSDAQTATITVCRDNGYF</sequence>
<dbReference type="Proteomes" id="UP000005959">
    <property type="component" value="Unassembled WGS sequence"/>
</dbReference>
<evidence type="ECO:0000313" key="2">
    <source>
        <dbReference type="EMBL" id="EHM44100.1"/>
    </source>
</evidence>
<accession>G9Y4Y1</accession>
<dbReference type="EMBL" id="AGCI01000033">
    <property type="protein sequence ID" value="EHM44100.1"/>
    <property type="molecule type" value="Genomic_DNA"/>
</dbReference>
<name>G9Y4Y1_HAFAL</name>
<feature type="signal peptide" evidence="1">
    <location>
        <begin position="1"/>
        <end position="19"/>
    </location>
</feature>
<keyword evidence="1" id="KW-0732">Signal</keyword>
<reference evidence="2 3" key="1">
    <citation type="submission" date="2011-08" db="EMBL/GenBank/DDBJ databases">
        <authorList>
            <person name="Weinstock G."/>
            <person name="Sodergren E."/>
            <person name="Clifton S."/>
            <person name="Fulton L."/>
            <person name="Fulton B."/>
            <person name="Courtney L."/>
            <person name="Fronick C."/>
            <person name="Harrison M."/>
            <person name="Strong C."/>
            <person name="Farmer C."/>
            <person name="Delahaunty K."/>
            <person name="Markovic C."/>
            <person name="Hall O."/>
            <person name="Minx P."/>
            <person name="Tomlinson C."/>
            <person name="Mitreva M."/>
            <person name="Hou S."/>
            <person name="Chen J."/>
            <person name="Wollam A."/>
            <person name="Pepin K.H."/>
            <person name="Johnson M."/>
            <person name="Bhonagiri V."/>
            <person name="Zhang X."/>
            <person name="Suruliraj S."/>
            <person name="Warren W."/>
            <person name="Chinwalla A."/>
            <person name="Mardis E.R."/>
            <person name="Wilson R.K."/>
        </authorList>
    </citation>
    <scope>NUCLEOTIDE SEQUENCE [LARGE SCALE GENOMIC DNA]</scope>
    <source>
        <strain evidence="2 3">ATCC 51873</strain>
    </source>
</reference>
<dbReference type="PATRIC" id="fig|1002364.3.peg.1481"/>
<comment type="caution">
    <text evidence="2">The sequence shown here is derived from an EMBL/GenBank/DDBJ whole genome shotgun (WGS) entry which is preliminary data.</text>
</comment>
<dbReference type="RefSeq" id="WP_004091518.1">
    <property type="nucleotide sequence ID" value="NZ_JH417508.1"/>
</dbReference>
<organism evidence="2 3">
    <name type="scientific">Hafnia alvei ATCC 51873</name>
    <dbReference type="NCBI Taxonomy" id="1002364"/>
    <lineage>
        <taxon>Bacteria</taxon>
        <taxon>Pseudomonadati</taxon>
        <taxon>Pseudomonadota</taxon>
        <taxon>Gammaproteobacteria</taxon>
        <taxon>Enterobacterales</taxon>
        <taxon>Hafniaceae</taxon>
        <taxon>Hafnia</taxon>
    </lineage>
</organism>
<evidence type="ECO:0000313" key="3">
    <source>
        <dbReference type="Proteomes" id="UP000005959"/>
    </source>
</evidence>
<gene>
    <name evidence="2" type="ORF">HMPREF0454_01619</name>
</gene>
<proteinExistence type="predicted"/>